<feature type="non-terminal residue" evidence="2">
    <location>
        <position position="225"/>
    </location>
</feature>
<comment type="caution">
    <text evidence="2">The sequence shown here is derived from an EMBL/GenBank/DDBJ whole genome shotgun (WGS) entry which is preliminary data.</text>
</comment>
<proteinExistence type="predicted"/>
<organism evidence="2">
    <name type="scientific">Tanacetum cinerariifolium</name>
    <name type="common">Dalmatian daisy</name>
    <name type="synonym">Chrysanthemum cinerariifolium</name>
    <dbReference type="NCBI Taxonomy" id="118510"/>
    <lineage>
        <taxon>Eukaryota</taxon>
        <taxon>Viridiplantae</taxon>
        <taxon>Streptophyta</taxon>
        <taxon>Embryophyta</taxon>
        <taxon>Tracheophyta</taxon>
        <taxon>Spermatophyta</taxon>
        <taxon>Magnoliopsida</taxon>
        <taxon>eudicotyledons</taxon>
        <taxon>Gunneridae</taxon>
        <taxon>Pentapetalae</taxon>
        <taxon>asterids</taxon>
        <taxon>campanulids</taxon>
        <taxon>Asterales</taxon>
        <taxon>Asteraceae</taxon>
        <taxon>Asteroideae</taxon>
        <taxon>Anthemideae</taxon>
        <taxon>Anthemidinae</taxon>
        <taxon>Tanacetum</taxon>
    </lineage>
</organism>
<name>A0A699J600_TANCI</name>
<evidence type="ECO:0000259" key="1">
    <source>
        <dbReference type="Pfam" id="PF14576"/>
    </source>
</evidence>
<protein>
    <submittedName>
        <fullName evidence="2">Protein sieve element occlusion C</fullName>
    </submittedName>
</protein>
<gene>
    <name evidence="2" type="ORF">Tci_584224</name>
</gene>
<dbReference type="Pfam" id="PF14576">
    <property type="entry name" value="SEO_N"/>
    <property type="match status" value="1"/>
</dbReference>
<dbReference type="GO" id="GO:0010088">
    <property type="term" value="P:phloem development"/>
    <property type="evidence" value="ECO:0007669"/>
    <property type="project" value="InterPro"/>
</dbReference>
<dbReference type="EMBL" id="BKCJ010372326">
    <property type="protein sequence ID" value="GFA12252.1"/>
    <property type="molecule type" value="Genomic_DNA"/>
</dbReference>
<dbReference type="PANTHER" id="PTHR33232">
    <property type="entry name" value="PROTEIN SIEVE ELEMENT OCCLUSION B-LIKE"/>
    <property type="match status" value="1"/>
</dbReference>
<dbReference type="InterPro" id="IPR027942">
    <property type="entry name" value="SEO_N"/>
</dbReference>
<accession>A0A699J600</accession>
<sequence>MEMLIKEMMELAKCVIYLATYWIVRSSLTSASQVTDLIAVKQEQVHVLFFTFSSFSWGLSSLALRLSRLRSCLRMQVDVSQEKIDQILYKKIMELLKVHTKIDNQELFHLFLSFDDDFPLKDSSSESKVGISRLKHKVVMLLISKPDLSPIDQTLLLLHQTHEHPHHKNIEQDYEIVWVPVSSSETWILDEHINFAYLSNTLPWLAIRQPWLLNSAVVRMIKDEW</sequence>
<evidence type="ECO:0000313" key="2">
    <source>
        <dbReference type="EMBL" id="GFA12252.1"/>
    </source>
</evidence>
<dbReference type="AlphaFoldDB" id="A0A699J600"/>
<reference evidence="2" key="1">
    <citation type="journal article" date="2019" name="Sci. Rep.">
        <title>Draft genome of Tanacetum cinerariifolium, the natural source of mosquito coil.</title>
        <authorList>
            <person name="Yamashiro T."/>
            <person name="Shiraishi A."/>
            <person name="Satake H."/>
            <person name="Nakayama K."/>
        </authorList>
    </citation>
    <scope>NUCLEOTIDE SEQUENCE</scope>
</reference>
<dbReference type="PANTHER" id="PTHR33232:SF11">
    <property type="entry name" value="PROTEIN SIEVE ELEMENT OCCLUSION C"/>
    <property type="match status" value="1"/>
</dbReference>
<feature type="domain" description="Sieve element occlusion N-terminal" evidence="1">
    <location>
        <begin position="8"/>
        <end position="98"/>
    </location>
</feature>
<dbReference type="InterPro" id="IPR039299">
    <property type="entry name" value="SEOA"/>
</dbReference>